<dbReference type="InterPro" id="IPR007627">
    <property type="entry name" value="RNA_pol_sigma70_r2"/>
</dbReference>
<feature type="domain" description="RNA polymerase sigma-70 region 2" evidence="5">
    <location>
        <begin position="17"/>
        <end position="70"/>
    </location>
</feature>
<protein>
    <submittedName>
        <fullName evidence="7">RNA polymerase sigma-70 factor, ECF subfamily</fullName>
    </submittedName>
</protein>
<evidence type="ECO:0000256" key="2">
    <source>
        <dbReference type="ARBA" id="ARBA00023015"/>
    </source>
</evidence>
<comment type="similarity">
    <text evidence="1">Belongs to the sigma-70 factor family. ECF subfamily.</text>
</comment>
<dbReference type="GO" id="GO:0006352">
    <property type="term" value="P:DNA-templated transcription initiation"/>
    <property type="evidence" value="ECO:0007669"/>
    <property type="project" value="InterPro"/>
</dbReference>
<dbReference type="Gene3D" id="1.10.10.10">
    <property type="entry name" value="Winged helix-like DNA-binding domain superfamily/Winged helix DNA-binding domain"/>
    <property type="match status" value="1"/>
</dbReference>
<dbReference type="OrthoDB" id="9803470at2"/>
<reference evidence="8" key="1">
    <citation type="submission" date="2016-10" db="EMBL/GenBank/DDBJ databases">
        <authorList>
            <person name="Varghese N."/>
            <person name="Submissions S."/>
        </authorList>
    </citation>
    <scope>NUCLEOTIDE SEQUENCE [LARGE SCALE GENOMIC DNA]</scope>
    <source>
        <strain evidence="8">DSM 18610</strain>
    </source>
</reference>
<dbReference type="InterPro" id="IPR039425">
    <property type="entry name" value="RNA_pol_sigma-70-like"/>
</dbReference>
<dbReference type="RefSeq" id="WP_090883732.1">
    <property type="nucleotide sequence ID" value="NZ_FOGG01000009.1"/>
</dbReference>
<dbReference type="GO" id="GO:0016987">
    <property type="term" value="F:sigma factor activity"/>
    <property type="evidence" value="ECO:0007669"/>
    <property type="project" value="UniProtKB-KW"/>
</dbReference>
<dbReference type="InterPro" id="IPR036388">
    <property type="entry name" value="WH-like_DNA-bd_sf"/>
</dbReference>
<keyword evidence="2" id="KW-0805">Transcription regulation</keyword>
<accession>A0A1H9P6E9</accession>
<name>A0A1H9P6E9_9SPHI</name>
<evidence type="ECO:0000256" key="4">
    <source>
        <dbReference type="ARBA" id="ARBA00023163"/>
    </source>
</evidence>
<dbReference type="AlphaFoldDB" id="A0A1H9P6E9"/>
<dbReference type="Gene3D" id="1.10.1740.10">
    <property type="match status" value="1"/>
</dbReference>
<dbReference type="GO" id="GO:0003677">
    <property type="term" value="F:DNA binding"/>
    <property type="evidence" value="ECO:0007669"/>
    <property type="project" value="InterPro"/>
</dbReference>
<dbReference type="InterPro" id="IPR013325">
    <property type="entry name" value="RNA_pol_sigma_r2"/>
</dbReference>
<dbReference type="PANTHER" id="PTHR43133">
    <property type="entry name" value="RNA POLYMERASE ECF-TYPE SIGMA FACTO"/>
    <property type="match status" value="1"/>
</dbReference>
<dbReference type="InterPro" id="IPR013324">
    <property type="entry name" value="RNA_pol_sigma_r3/r4-like"/>
</dbReference>
<dbReference type="Pfam" id="PF04542">
    <property type="entry name" value="Sigma70_r2"/>
    <property type="match status" value="1"/>
</dbReference>
<evidence type="ECO:0000313" key="8">
    <source>
        <dbReference type="Proteomes" id="UP000199572"/>
    </source>
</evidence>
<dbReference type="SUPFAM" id="SSF88946">
    <property type="entry name" value="Sigma2 domain of RNA polymerase sigma factors"/>
    <property type="match status" value="1"/>
</dbReference>
<evidence type="ECO:0000259" key="6">
    <source>
        <dbReference type="Pfam" id="PF08281"/>
    </source>
</evidence>
<evidence type="ECO:0000259" key="5">
    <source>
        <dbReference type="Pfam" id="PF04542"/>
    </source>
</evidence>
<dbReference type="CDD" id="cd06171">
    <property type="entry name" value="Sigma70_r4"/>
    <property type="match status" value="1"/>
</dbReference>
<keyword evidence="4" id="KW-0804">Transcription</keyword>
<dbReference type="InterPro" id="IPR014284">
    <property type="entry name" value="RNA_pol_sigma-70_dom"/>
</dbReference>
<evidence type="ECO:0000256" key="1">
    <source>
        <dbReference type="ARBA" id="ARBA00010641"/>
    </source>
</evidence>
<dbReference type="InterPro" id="IPR013249">
    <property type="entry name" value="RNA_pol_sigma70_r4_t2"/>
</dbReference>
<dbReference type="EMBL" id="FOGG01000009">
    <property type="protein sequence ID" value="SER43475.1"/>
    <property type="molecule type" value="Genomic_DNA"/>
</dbReference>
<dbReference type="PANTHER" id="PTHR43133:SF25">
    <property type="entry name" value="RNA POLYMERASE SIGMA FACTOR RFAY-RELATED"/>
    <property type="match status" value="1"/>
</dbReference>
<dbReference type="NCBIfam" id="TIGR02937">
    <property type="entry name" value="sigma70-ECF"/>
    <property type="match status" value="1"/>
</dbReference>
<organism evidence="7 8">
    <name type="scientific">Pedobacter rhizosphaerae</name>
    <dbReference type="NCBI Taxonomy" id="390241"/>
    <lineage>
        <taxon>Bacteria</taxon>
        <taxon>Pseudomonadati</taxon>
        <taxon>Bacteroidota</taxon>
        <taxon>Sphingobacteriia</taxon>
        <taxon>Sphingobacteriales</taxon>
        <taxon>Sphingobacteriaceae</taxon>
        <taxon>Pedobacter</taxon>
    </lineage>
</organism>
<dbReference type="SUPFAM" id="SSF88659">
    <property type="entry name" value="Sigma3 and sigma4 domains of RNA polymerase sigma factors"/>
    <property type="match status" value="1"/>
</dbReference>
<keyword evidence="3" id="KW-0731">Sigma factor</keyword>
<evidence type="ECO:0000256" key="3">
    <source>
        <dbReference type="ARBA" id="ARBA00023082"/>
    </source>
</evidence>
<dbReference type="STRING" id="390241.SAMN04488023_10942"/>
<evidence type="ECO:0000313" key="7">
    <source>
        <dbReference type="EMBL" id="SER43475.1"/>
    </source>
</evidence>
<keyword evidence="8" id="KW-1185">Reference proteome</keyword>
<dbReference type="Pfam" id="PF08281">
    <property type="entry name" value="Sigma70_r4_2"/>
    <property type="match status" value="1"/>
</dbReference>
<gene>
    <name evidence="7" type="ORF">SAMN04488023_10942</name>
</gene>
<feature type="domain" description="RNA polymerase sigma factor 70 region 4 type 2" evidence="6">
    <location>
        <begin position="107"/>
        <end position="158"/>
    </location>
</feature>
<proteinExistence type="inferred from homology"/>
<dbReference type="Proteomes" id="UP000199572">
    <property type="component" value="Unassembled WGS sequence"/>
</dbReference>
<sequence>MISNKISLGIENQSEILMAHAIRFTGNHEDANDLVQDTFLKAFKYLATYTEGTNLSGWLFTIMKNTFLNKCNNMASKKMSFVDHSELNLLKQENVASNLAIGKMANDEIRKALSNLPKSLSEPFILHFEGHSYKELAALYNIPIGTVKTRIHSAKKMLRQTLSELRGYELT</sequence>